<gene>
    <name evidence="1" type="ORF">SAMN05216233_10953</name>
</gene>
<dbReference type="AlphaFoldDB" id="A0A1G5FX62"/>
<dbReference type="RefSeq" id="WP_139163968.1">
    <property type="nucleotide sequence ID" value="NZ_FMUX01000009.1"/>
</dbReference>
<dbReference type="EMBL" id="FMUX01000009">
    <property type="protein sequence ID" value="SCY43754.1"/>
    <property type="molecule type" value="Genomic_DNA"/>
</dbReference>
<evidence type="ECO:0000313" key="2">
    <source>
        <dbReference type="Proteomes" id="UP000198870"/>
    </source>
</evidence>
<sequence length="130" mass="14990">MDILSDSVGRQVKTRYYRTLELAAVKRRDFEHLQETLVSILYDVVDIDLYQDVAEDVVESIEELIEGVKGTTLLHRYGTLLDPSTCSIHSFRPLCRELLELVNRVLSVTRGNKGQRRMARMHTMGIQIIK</sequence>
<organism evidence="1 2">
    <name type="scientific">Desulfoluna spongiiphila</name>
    <dbReference type="NCBI Taxonomy" id="419481"/>
    <lineage>
        <taxon>Bacteria</taxon>
        <taxon>Pseudomonadati</taxon>
        <taxon>Thermodesulfobacteriota</taxon>
        <taxon>Desulfobacteria</taxon>
        <taxon>Desulfobacterales</taxon>
        <taxon>Desulfolunaceae</taxon>
        <taxon>Desulfoluna</taxon>
    </lineage>
</organism>
<proteinExistence type="predicted"/>
<accession>A0A1G5FX62</accession>
<name>A0A1G5FX62_9BACT</name>
<keyword evidence="2" id="KW-1185">Reference proteome</keyword>
<dbReference type="Proteomes" id="UP000198870">
    <property type="component" value="Unassembled WGS sequence"/>
</dbReference>
<evidence type="ECO:0000313" key="1">
    <source>
        <dbReference type="EMBL" id="SCY43754.1"/>
    </source>
</evidence>
<protein>
    <submittedName>
        <fullName evidence="1">Uncharacterized protein</fullName>
    </submittedName>
</protein>
<reference evidence="1 2" key="1">
    <citation type="submission" date="2016-10" db="EMBL/GenBank/DDBJ databases">
        <authorList>
            <person name="de Groot N.N."/>
        </authorList>
    </citation>
    <scope>NUCLEOTIDE SEQUENCE [LARGE SCALE GENOMIC DNA]</scope>
    <source>
        <strain evidence="1 2">AA1</strain>
    </source>
</reference>